<protein>
    <recommendedName>
        <fullName evidence="4">Cell division cycle protein 123 homolog</fullName>
    </recommendedName>
</protein>
<gene>
    <name evidence="2" type="ORF">PPAR1163_LOCUS6561</name>
    <name evidence="3" type="ORF">PPAR1163_LOCUS6564</name>
</gene>
<dbReference type="InterPro" id="IPR009772">
    <property type="entry name" value="CDC123"/>
</dbReference>
<evidence type="ECO:0000313" key="2">
    <source>
        <dbReference type="EMBL" id="CAD9248202.1"/>
    </source>
</evidence>
<proteinExistence type="inferred from homology"/>
<dbReference type="Pfam" id="PF07065">
    <property type="entry name" value="D123"/>
    <property type="match status" value="1"/>
</dbReference>
<evidence type="ECO:0000256" key="1">
    <source>
        <dbReference type="ARBA" id="ARBA00011047"/>
    </source>
</evidence>
<dbReference type="GO" id="GO:0005737">
    <property type="term" value="C:cytoplasm"/>
    <property type="evidence" value="ECO:0007669"/>
    <property type="project" value="TreeGrafter"/>
</dbReference>
<organism evidence="3">
    <name type="scientific">Phaeomonas parva</name>
    <dbReference type="NCBI Taxonomy" id="124430"/>
    <lineage>
        <taxon>Eukaryota</taxon>
        <taxon>Sar</taxon>
        <taxon>Stramenopiles</taxon>
        <taxon>Ochrophyta</taxon>
        <taxon>Pinguiophyceae</taxon>
        <taxon>Pinguiochrysidales</taxon>
        <taxon>Pinguiochrysidaceae</taxon>
        <taxon>Phaeomonas</taxon>
    </lineage>
</organism>
<sequence length="173" mass="18185">MAAFGYALLADHVDACALPSWYPALRRHSPATRFVALSDAFVDYLLEDGVVLPRGVSVSTMAEPGTIDVDEEDDAWALEELAAPREEVPGAAAGDPDFKGLLRKIDETIAALGGAVFPKLNWSAPRDAVWATAGAAKCGTAGDIVLLLKSSEFAAHDLEHAYDGCADVAAGWS</sequence>
<dbReference type="AlphaFoldDB" id="A0A6U4E428"/>
<dbReference type="PANTHER" id="PTHR15323">
    <property type="entry name" value="D123 PROTEIN"/>
    <property type="match status" value="1"/>
</dbReference>
<dbReference type="PANTHER" id="PTHR15323:SF6">
    <property type="entry name" value="CELL DIVISION CYCLE PROTEIN 123 HOMOLOG"/>
    <property type="match status" value="1"/>
</dbReference>
<name>A0A6U4E428_9STRA</name>
<reference evidence="3" key="1">
    <citation type="submission" date="2021-01" db="EMBL/GenBank/DDBJ databases">
        <authorList>
            <person name="Corre E."/>
            <person name="Pelletier E."/>
            <person name="Niang G."/>
            <person name="Scheremetjew M."/>
            <person name="Finn R."/>
            <person name="Kale V."/>
            <person name="Holt S."/>
            <person name="Cochrane G."/>
            <person name="Meng A."/>
            <person name="Brown T."/>
            <person name="Cohen L."/>
        </authorList>
    </citation>
    <scope>NUCLEOTIDE SEQUENCE</scope>
    <source>
        <strain evidence="3">CCMP2877</strain>
    </source>
</reference>
<evidence type="ECO:0000313" key="3">
    <source>
        <dbReference type="EMBL" id="CAD9248205.1"/>
    </source>
</evidence>
<comment type="similarity">
    <text evidence="1">Belongs to the CDC123 family.</text>
</comment>
<dbReference type="EMBL" id="HBGJ01010566">
    <property type="protein sequence ID" value="CAD9248205.1"/>
    <property type="molecule type" value="Transcribed_RNA"/>
</dbReference>
<accession>A0A6U4E428</accession>
<evidence type="ECO:0008006" key="4">
    <source>
        <dbReference type="Google" id="ProtNLM"/>
    </source>
</evidence>
<dbReference type="EMBL" id="HBGJ01010563">
    <property type="protein sequence ID" value="CAD9248202.1"/>
    <property type="molecule type" value="Transcribed_RNA"/>
</dbReference>